<reference evidence="2 3" key="1">
    <citation type="submission" date="2018-10" db="EMBL/GenBank/DDBJ databases">
        <authorList>
            <person name="Ekblom R."/>
            <person name="Jareborg N."/>
        </authorList>
    </citation>
    <scope>NUCLEOTIDE SEQUENCE [LARGE SCALE GENOMIC DNA]</scope>
    <source>
        <tissue evidence="2">Muscle</tissue>
    </source>
</reference>
<evidence type="ECO:0000256" key="1">
    <source>
        <dbReference type="SAM" id="MobiDB-lite"/>
    </source>
</evidence>
<dbReference type="AlphaFoldDB" id="A0A9X9Q381"/>
<protein>
    <submittedName>
        <fullName evidence="2">Uncharacterized protein</fullName>
    </submittedName>
</protein>
<evidence type="ECO:0000313" key="2">
    <source>
        <dbReference type="EMBL" id="VCW99217.1"/>
    </source>
</evidence>
<feature type="non-terminal residue" evidence="2">
    <location>
        <position position="87"/>
    </location>
</feature>
<sequence length="87" mass="9052">GAPHGLAGAHGPGGAPPPQRRPRTPYPRALQSKGWAWAGALLPLGRRGALSRAATPPLQGARRAPCWWASCCGCPQPPPRRFGSGGW</sequence>
<name>A0A9X9Q381_GULGU</name>
<accession>A0A9X9Q381</accession>
<gene>
    <name evidence="2" type="ORF">BN2614_LOCUS2</name>
</gene>
<keyword evidence="3" id="KW-1185">Reference proteome</keyword>
<evidence type="ECO:0000313" key="3">
    <source>
        <dbReference type="Proteomes" id="UP000269945"/>
    </source>
</evidence>
<dbReference type="EMBL" id="CYRY02027872">
    <property type="protein sequence ID" value="VCW99217.1"/>
    <property type="molecule type" value="Genomic_DNA"/>
</dbReference>
<dbReference type="Proteomes" id="UP000269945">
    <property type="component" value="Unassembled WGS sequence"/>
</dbReference>
<organism evidence="2 3">
    <name type="scientific">Gulo gulo</name>
    <name type="common">Wolverine</name>
    <name type="synonym">Gluton</name>
    <dbReference type="NCBI Taxonomy" id="48420"/>
    <lineage>
        <taxon>Eukaryota</taxon>
        <taxon>Metazoa</taxon>
        <taxon>Chordata</taxon>
        <taxon>Craniata</taxon>
        <taxon>Vertebrata</taxon>
        <taxon>Euteleostomi</taxon>
        <taxon>Mammalia</taxon>
        <taxon>Eutheria</taxon>
        <taxon>Laurasiatheria</taxon>
        <taxon>Carnivora</taxon>
        <taxon>Caniformia</taxon>
        <taxon>Musteloidea</taxon>
        <taxon>Mustelidae</taxon>
        <taxon>Guloninae</taxon>
        <taxon>Gulo</taxon>
    </lineage>
</organism>
<proteinExistence type="predicted"/>
<feature type="non-terminal residue" evidence="2">
    <location>
        <position position="1"/>
    </location>
</feature>
<feature type="region of interest" description="Disordered" evidence="1">
    <location>
        <begin position="1"/>
        <end position="27"/>
    </location>
</feature>
<comment type="caution">
    <text evidence="2">The sequence shown here is derived from an EMBL/GenBank/DDBJ whole genome shotgun (WGS) entry which is preliminary data.</text>
</comment>